<dbReference type="EMBL" id="DVOF01000038">
    <property type="protein sequence ID" value="HIV02181.1"/>
    <property type="molecule type" value="Genomic_DNA"/>
</dbReference>
<dbReference type="PANTHER" id="PTHR43861">
    <property type="entry name" value="TRANS-ACONITATE 2-METHYLTRANSFERASE-RELATED"/>
    <property type="match status" value="1"/>
</dbReference>
<protein>
    <submittedName>
        <fullName evidence="3">Class I SAM-dependent methyltransferase</fullName>
    </submittedName>
</protein>
<dbReference type="InterPro" id="IPR029063">
    <property type="entry name" value="SAM-dependent_MTases_sf"/>
</dbReference>
<feature type="domain" description="Methyltransferase" evidence="2">
    <location>
        <begin position="42"/>
        <end position="132"/>
    </location>
</feature>
<dbReference type="Pfam" id="PF13649">
    <property type="entry name" value="Methyltransf_25"/>
    <property type="match status" value="1"/>
</dbReference>
<evidence type="ECO:0000256" key="1">
    <source>
        <dbReference type="ARBA" id="ARBA00022679"/>
    </source>
</evidence>
<evidence type="ECO:0000313" key="3">
    <source>
        <dbReference type="EMBL" id="HIV02181.1"/>
    </source>
</evidence>
<gene>
    <name evidence="3" type="ORF">IAC74_01300</name>
</gene>
<dbReference type="GO" id="GO:0032259">
    <property type="term" value="P:methylation"/>
    <property type="evidence" value="ECO:0007669"/>
    <property type="project" value="UniProtKB-KW"/>
</dbReference>
<dbReference type="CDD" id="cd02440">
    <property type="entry name" value="AdoMet_MTases"/>
    <property type="match status" value="1"/>
</dbReference>
<comment type="caution">
    <text evidence="3">The sequence shown here is derived from an EMBL/GenBank/DDBJ whole genome shotgun (WGS) entry which is preliminary data.</text>
</comment>
<proteinExistence type="predicted"/>
<dbReference type="GO" id="GO:0008168">
    <property type="term" value="F:methyltransferase activity"/>
    <property type="evidence" value="ECO:0007669"/>
    <property type="project" value="UniProtKB-KW"/>
</dbReference>
<dbReference type="SUPFAM" id="SSF53335">
    <property type="entry name" value="S-adenosyl-L-methionine-dependent methyltransferases"/>
    <property type="match status" value="1"/>
</dbReference>
<evidence type="ECO:0000313" key="4">
    <source>
        <dbReference type="Proteomes" id="UP000886743"/>
    </source>
</evidence>
<accession>A0A9D1NG01</accession>
<sequence length="251" mass="28409">MDCYLDFAALYDGLIAEDIDYGAMADFIESCWARMGDKPSLVLDLACGTGSLCSMLAQRGYDMIGVDASCEMLNVARSKDDSILYLCQDMREFELYGTVDAIVCMTDSLNYITDIDDLAHVFALANNYLNPGAPFIFDMNSAYKLEHVLGNNTYTYDSEHVYYVWENEYGVDASLCDFYLTFFVTEDGEAYRRFDEHHVQRAYTQQEVTDALRRAGFVDVQVYSAYSFDAPRADSERLLYIARTAGEMHGA</sequence>
<dbReference type="Gene3D" id="3.40.50.150">
    <property type="entry name" value="Vaccinia Virus protein VP39"/>
    <property type="match status" value="1"/>
</dbReference>
<reference evidence="3" key="2">
    <citation type="journal article" date="2021" name="PeerJ">
        <title>Extensive microbial diversity within the chicken gut microbiome revealed by metagenomics and culture.</title>
        <authorList>
            <person name="Gilroy R."/>
            <person name="Ravi A."/>
            <person name="Getino M."/>
            <person name="Pursley I."/>
            <person name="Horton D.L."/>
            <person name="Alikhan N.F."/>
            <person name="Baker D."/>
            <person name="Gharbi K."/>
            <person name="Hall N."/>
            <person name="Watson M."/>
            <person name="Adriaenssens E.M."/>
            <person name="Foster-Nyarko E."/>
            <person name="Jarju S."/>
            <person name="Secka A."/>
            <person name="Antonio M."/>
            <person name="Oren A."/>
            <person name="Chaudhuri R.R."/>
            <person name="La Ragione R."/>
            <person name="Hildebrand F."/>
            <person name="Pallen M.J."/>
        </authorList>
    </citation>
    <scope>NUCLEOTIDE SEQUENCE</scope>
    <source>
        <strain evidence="3">4920</strain>
    </source>
</reference>
<reference evidence="3" key="1">
    <citation type="submission" date="2020-10" db="EMBL/GenBank/DDBJ databases">
        <authorList>
            <person name="Gilroy R."/>
        </authorList>
    </citation>
    <scope>NUCLEOTIDE SEQUENCE</scope>
    <source>
        <strain evidence="3">4920</strain>
    </source>
</reference>
<dbReference type="AlphaFoldDB" id="A0A9D1NG01"/>
<dbReference type="Proteomes" id="UP000886743">
    <property type="component" value="Unassembled WGS sequence"/>
</dbReference>
<dbReference type="Gene3D" id="2.20.25.110">
    <property type="entry name" value="S-adenosyl-L-methionine-dependent methyltransferases"/>
    <property type="match status" value="1"/>
</dbReference>
<organism evidence="3 4">
    <name type="scientific">Candidatus Aphodoplasma excrementigallinarum</name>
    <dbReference type="NCBI Taxonomy" id="2840673"/>
    <lineage>
        <taxon>Bacteria</taxon>
        <taxon>Bacillati</taxon>
        <taxon>Bacillota</taxon>
        <taxon>Clostridia</taxon>
        <taxon>Eubacteriales</taxon>
        <taxon>Candidatus Aphodoplasma</taxon>
    </lineage>
</organism>
<evidence type="ECO:0000259" key="2">
    <source>
        <dbReference type="Pfam" id="PF13649"/>
    </source>
</evidence>
<dbReference type="InterPro" id="IPR041698">
    <property type="entry name" value="Methyltransf_25"/>
</dbReference>
<keyword evidence="1" id="KW-0808">Transferase</keyword>
<name>A0A9D1NG01_9FIRM</name>
<keyword evidence="3" id="KW-0489">Methyltransferase</keyword>